<dbReference type="Ensembl" id="ENSSFOT00015015018.2">
    <property type="protein sequence ID" value="ENSSFOP00015014843.2"/>
    <property type="gene ID" value="ENSSFOG00015009559.2"/>
</dbReference>
<name>A0A8C9RMD4_SCLFO</name>
<keyword evidence="5" id="KW-0964">Secreted</keyword>
<evidence type="ECO:0000256" key="10">
    <source>
        <dbReference type="SAM" id="SignalP"/>
    </source>
</evidence>
<gene>
    <name evidence="12" type="primary">LOC114912564</name>
</gene>
<dbReference type="GO" id="GO:0001868">
    <property type="term" value="P:regulation of complement activation, lectin pathway"/>
    <property type="evidence" value="ECO:0007669"/>
    <property type="project" value="UniProtKB-ARBA"/>
</dbReference>
<comment type="similarity">
    <text evidence="3">Belongs to the fucolectin family.</text>
</comment>
<evidence type="ECO:0000256" key="1">
    <source>
        <dbReference type="ARBA" id="ARBA00002219"/>
    </source>
</evidence>
<evidence type="ECO:0000313" key="13">
    <source>
        <dbReference type="Proteomes" id="UP000694397"/>
    </source>
</evidence>
<evidence type="ECO:0000259" key="11">
    <source>
        <dbReference type="SMART" id="SM00607"/>
    </source>
</evidence>
<feature type="domain" description="Fucolectin tachylectin-4 pentraxin-1" evidence="11">
    <location>
        <begin position="168"/>
        <end position="310"/>
    </location>
</feature>
<comment type="subunit">
    <text evidence="4">Homotrimer.</text>
</comment>
<dbReference type="InterPro" id="IPR006585">
    <property type="entry name" value="FTP1"/>
</dbReference>
<evidence type="ECO:0000256" key="8">
    <source>
        <dbReference type="ARBA" id="ARBA00022837"/>
    </source>
</evidence>
<keyword evidence="6" id="KW-0479">Metal-binding</keyword>
<reference evidence="12" key="2">
    <citation type="submission" date="2025-08" db="UniProtKB">
        <authorList>
            <consortium name="Ensembl"/>
        </authorList>
    </citation>
    <scope>IDENTIFICATION</scope>
</reference>
<accession>A0A8C9RMD4</accession>
<dbReference type="GO" id="GO:0042806">
    <property type="term" value="F:fucose binding"/>
    <property type="evidence" value="ECO:0007669"/>
    <property type="project" value="UniProtKB-ARBA"/>
</dbReference>
<dbReference type="SMART" id="SM00607">
    <property type="entry name" value="FTP"/>
    <property type="match status" value="2"/>
</dbReference>
<proteinExistence type="inferred from homology"/>
<keyword evidence="10" id="KW-0732">Signal</keyword>
<reference evidence="12 13" key="1">
    <citation type="submission" date="2019-04" db="EMBL/GenBank/DDBJ databases">
        <authorList>
            <consortium name="Wellcome Sanger Institute Data Sharing"/>
        </authorList>
    </citation>
    <scope>NUCLEOTIDE SEQUENCE [LARGE SCALE GENOMIC DNA]</scope>
</reference>
<evidence type="ECO:0000256" key="4">
    <source>
        <dbReference type="ARBA" id="ARBA00011233"/>
    </source>
</evidence>
<evidence type="ECO:0000256" key="3">
    <source>
        <dbReference type="ARBA" id="ARBA00010147"/>
    </source>
</evidence>
<comment type="function">
    <text evidence="1">Acts as a defensive agent. Recognizes blood group fucosylated oligosaccharides including A, B, H and Lewis B-type antigens. Does not recognize Lewis A antigen and has low affinity for monovalent haptens.</text>
</comment>
<keyword evidence="9" id="KW-1015">Disulfide bond</keyword>
<organism evidence="12 13">
    <name type="scientific">Scleropages formosus</name>
    <name type="common">Asian bonytongue</name>
    <name type="synonym">Osteoglossum formosum</name>
    <dbReference type="NCBI Taxonomy" id="113540"/>
    <lineage>
        <taxon>Eukaryota</taxon>
        <taxon>Metazoa</taxon>
        <taxon>Chordata</taxon>
        <taxon>Craniata</taxon>
        <taxon>Vertebrata</taxon>
        <taxon>Euteleostomi</taxon>
        <taxon>Actinopterygii</taxon>
        <taxon>Neopterygii</taxon>
        <taxon>Teleostei</taxon>
        <taxon>Osteoglossocephala</taxon>
        <taxon>Osteoglossomorpha</taxon>
        <taxon>Osteoglossiformes</taxon>
        <taxon>Osteoglossidae</taxon>
        <taxon>Scleropages</taxon>
    </lineage>
</organism>
<reference evidence="12" key="3">
    <citation type="submission" date="2025-09" db="UniProtKB">
        <authorList>
            <consortium name="Ensembl"/>
        </authorList>
    </citation>
    <scope>IDENTIFICATION</scope>
</reference>
<sequence>MKMLRVLVLLWTVATCSGTTDCPETNVALNGVATQSSDYGVNNVATKAIDGNTNSIFSQNSCTCTTYQASPWWKVDLLREFSVSSVTITNRGDCCSDRINGAEIRIGNSLQNNGNNNPRCAVISSIPAGASSTFNCNRMRGRYVNVYLPRTDYLTMCEVVVTASPTMENMALRGRATQSSQYDMFGSADKAVDGNRQAVYADASCSHTRPQTNPWWRLDLLDEYRVYSVSITNRQDSGAERINGTEIRIGNSKDSNGNNTVCAVVSTIPAGATNTFQCNGIEGRYINLVNPGSGKVLALCEVEVDASPLEYRGI</sequence>
<dbReference type="AlphaFoldDB" id="A0A8C9RMD4"/>
<feature type="chain" id="PRO_5034589796" evidence="10">
    <location>
        <begin position="19"/>
        <end position="314"/>
    </location>
</feature>
<dbReference type="InterPro" id="IPR051941">
    <property type="entry name" value="BG_Antigen-Binding_Lectin"/>
</dbReference>
<dbReference type="Pfam" id="PF22633">
    <property type="entry name" value="F5_F8_type_C_2"/>
    <property type="match status" value="2"/>
</dbReference>
<evidence type="ECO:0000256" key="9">
    <source>
        <dbReference type="ARBA" id="ARBA00023157"/>
    </source>
</evidence>
<dbReference type="GeneTree" id="ENSGT01060000248575"/>
<feature type="domain" description="Fucolectin tachylectin-4 pentraxin-1" evidence="11">
    <location>
        <begin position="24"/>
        <end position="167"/>
    </location>
</feature>
<keyword evidence="7" id="KW-0430">Lectin</keyword>
<protein>
    <submittedName>
        <fullName evidence="12">Fucolectin-4-like</fullName>
    </submittedName>
</protein>
<dbReference type="SUPFAM" id="SSF49785">
    <property type="entry name" value="Galactose-binding domain-like"/>
    <property type="match status" value="2"/>
</dbReference>
<comment type="subcellular location">
    <subcellularLocation>
        <location evidence="2">Secreted</location>
    </subcellularLocation>
</comment>
<evidence type="ECO:0000313" key="12">
    <source>
        <dbReference type="Ensembl" id="ENSSFOP00015014843.2"/>
    </source>
</evidence>
<dbReference type="PANTHER" id="PTHR45713">
    <property type="entry name" value="FTP DOMAIN-CONTAINING PROTEIN"/>
    <property type="match status" value="1"/>
</dbReference>
<dbReference type="GO" id="GO:0010185">
    <property type="term" value="P:regulation of cellular defense response"/>
    <property type="evidence" value="ECO:0007669"/>
    <property type="project" value="UniProtKB-ARBA"/>
</dbReference>
<evidence type="ECO:0000256" key="2">
    <source>
        <dbReference type="ARBA" id="ARBA00004613"/>
    </source>
</evidence>
<dbReference type="Gene3D" id="2.60.120.260">
    <property type="entry name" value="Galactose-binding domain-like"/>
    <property type="match status" value="2"/>
</dbReference>
<dbReference type="GO" id="GO:0046872">
    <property type="term" value="F:metal ion binding"/>
    <property type="evidence" value="ECO:0007669"/>
    <property type="project" value="UniProtKB-KW"/>
</dbReference>
<feature type="signal peptide" evidence="10">
    <location>
        <begin position="1"/>
        <end position="18"/>
    </location>
</feature>
<dbReference type="OrthoDB" id="547680at2759"/>
<dbReference type="PANTHER" id="PTHR45713:SF8">
    <property type="entry name" value="SI:CH211-215K15.4"/>
    <property type="match status" value="1"/>
</dbReference>
<dbReference type="InterPro" id="IPR008979">
    <property type="entry name" value="Galactose-bd-like_sf"/>
</dbReference>
<keyword evidence="13" id="KW-1185">Reference proteome</keyword>
<evidence type="ECO:0000256" key="6">
    <source>
        <dbReference type="ARBA" id="ARBA00022723"/>
    </source>
</evidence>
<keyword evidence="8" id="KW-0106">Calcium</keyword>
<dbReference type="Proteomes" id="UP000694397">
    <property type="component" value="Chromosome 18"/>
</dbReference>
<dbReference type="GO" id="GO:0005576">
    <property type="term" value="C:extracellular region"/>
    <property type="evidence" value="ECO:0007669"/>
    <property type="project" value="UniProtKB-SubCell"/>
</dbReference>
<evidence type="ECO:0000256" key="7">
    <source>
        <dbReference type="ARBA" id="ARBA00022734"/>
    </source>
</evidence>
<evidence type="ECO:0000256" key="5">
    <source>
        <dbReference type="ARBA" id="ARBA00022525"/>
    </source>
</evidence>